<name>A0ABX1S6Q3_9PSEU</name>
<sequence>MVVYLFGYASDDFVGRVIVTPDGRTVAQLADQLVAWGLAPEQAGSVTVRNEAGDTLDPASTIARTGLGNGDIFTVERG</sequence>
<comment type="caution">
    <text evidence="1">The sequence shown here is derived from an EMBL/GenBank/DDBJ whole genome shotgun (WGS) entry which is preliminary data.</text>
</comment>
<proteinExistence type="predicted"/>
<dbReference type="RefSeq" id="WP_169380167.1">
    <property type="nucleotide sequence ID" value="NZ_JAAXLA010000006.1"/>
</dbReference>
<organism evidence="1 2">
    <name type="scientific">Pseudonocardia acidicola</name>
    <dbReference type="NCBI Taxonomy" id="2724939"/>
    <lineage>
        <taxon>Bacteria</taxon>
        <taxon>Bacillati</taxon>
        <taxon>Actinomycetota</taxon>
        <taxon>Actinomycetes</taxon>
        <taxon>Pseudonocardiales</taxon>
        <taxon>Pseudonocardiaceae</taxon>
        <taxon>Pseudonocardia</taxon>
    </lineage>
</organism>
<evidence type="ECO:0000313" key="2">
    <source>
        <dbReference type="Proteomes" id="UP000820669"/>
    </source>
</evidence>
<protein>
    <recommendedName>
        <fullName evidence="3">Ubiquitin-like domain-containing protein</fullName>
    </recommendedName>
</protein>
<dbReference type="Proteomes" id="UP000820669">
    <property type="component" value="Unassembled WGS sequence"/>
</dbReference>
<dbReference type="EMBL" id="JAAXLA010000006">
    <property type="protein sequence ID" value="NMH96795.1"/>
    <property type="molecule type" value="Genomic_DNA"/>
</dbReference>
<gene>
    <name evidence="1" type="ORF">HF526_05610</name>
</gene>
<evidence type="ECO:0008006" key="3">
    <source>
        <dbReference type="Google" id="ProtNLM"/>
    </source>
</evidence>
<reference evidence="1 2" key="1">
    <citation type="submission" date="2020-04" db="EMBL/GenBank/DDBJ databases">
        <authorList>
            <person name="Klaysubun C."/>
            <person name="Duangmal K."/>
            <person name="Lipun K."/>
        </authorList>
    </citation>
    <scope>NUCLEOTIDE SEQUENCE [LARGE SCALE GENOMIC DNA]</scope>
    <source>
        <strain evidence="1 2">K10HN5</strain>
    </source>
</reference>
<evidence type="ECO:0000313" key="1">
    <source>
        <dbReference type="EMBL" id="NMH96795.1"/>
    </source>
</evidence>
<keyword evidence="2" id="KW-1185">Reference proteome</keyword>
<accession>A0ABX1S6Q3</accession>